<organism evidence="2 3">
    <name type="scientific">Roseburia hominis</name>
    <dbReference type="NCBI Taxonomy" id="301301"/>
    <lineage>
        <taxon>Bacteria</taxon>
        <taxon>Bacillati</taxon>
        <taxon>Bacillota</taxon>
        <taxon>Clostridia</taxon>
        <taxon>Lachnospirales</taxon>
        <taxon>Lachnospiraceae</taxon>
        <taxon>Roseburia</taxon>
    </lineage>
</organism>
<dbReference type="AlphaFoldDB" id="A0A395V9H2"/>
<dbReference type="InterPro" id="IPR041329">
    <property type="entry name" value="YubB_C"/>
</dbReference>
<dbReference type="Proteomes" id="UP000266172">
    <property type="component" value="Unassembled WGS sequence"/>
</dbReference>
<evidence type="ECO:0000313" key="3">
    <source>
        <dbReference type="Proteomes" id="UP000266172"/>
    </source>
</evidence>
<sequence length="237" mass="27798">MPNHVRNKVKMTGIAKLPIFTTATDEYTKEPYTFFDFNKLIPMPESLNVESGSTEDVAIEAVLRKIGKRRYGFLCKNYGLMSDEEYEKRKHGKTDEELEKIGLQYISNKILYGHTTWYDWHCENWGTKWNSYDNEQVDEDTLEFSTAWSMPEPIMLKLSEMFPDIQIQHWWADEDMGCNTGYREYLNGAVTYGDYNDNCSNDAYETYVECWGETACLYKDEDGNWQRHSCDDCHGCD</sequence>
<evidence type="ECO:0000313" key="2">
    <source>
        <dbReference type="EMBL" id="RGS41941.1"/>
    </source>
</evidence>
<gene>
    <name evidence="2" type="ORF">DWX93_00955</name>
</gene>
<dbReference type="Gene3D" id="3.30.70.1270">
    <property type="entry name" value="Api92-like domains"/>
    <property type="match status" value="1"/>
</dbReference>
<protein>
    <recommendedName>
        <fullName evidence="1">YubB ferredoxin-like domain-containing protein</fullName>
    </recommendedName>
</protein>
<comment type="caution">
    <text evidence="2">The sequence shown here is derived from an EMBL/GenBank/DDBJ whole genome shotgun (WGS) entry which is preliminary data.</text>
</comment>
<reference evidence="2 3" key="1">
    <citation type="submission" date="2018-08" db="EMBL/GenBank/DDBJ databases">
        <title>A genome reference for cultivated species of the human gut microbiota.</title>
        <authorList>
            <person name="Zou Y."/>
            <person name="Xue W."/>
            <person name="Luo G."/>
        </authorList>
    </citation>
    <scope>NUCLEOTIDE SEQUENCE [LARGE SCALE GENOMIC DNA]</scope>
    <source>
        <strain evidence="2 3">AF22-12AC</strain>
    </source>
</reference>
<name>A0A395V9H2_9FIRM</name>
<proteinExistence type="predicted"/>
<evidence type="ECO:0000259" key="1">
    <source>
        <dbReference type="Pfam" id="PF18406"/>
    </source>
</evidence>
<dbReference type="SUPFAM" id="SSF160940">
    <property type="entry name" value="Api92-like"/>
    <property type="match status" value="1"/>
</dbReference>
<dbReference type="EMBL" id="QRVL01000001">
    <property type="protein sequence ID" value="RGS41941.1"/>
    <property type="molecule type" value="Genomic_DNA"/>
</dbReference>
<feature type="domain" description="YubB ferredoxin-like" evidence="1">
    <location>
        <begin position="128"/>
        <end position="199"/>
    </location>
</feature>
<dbReference type="Pfam" id="PF18406">
    <property type="entry name" value="DUF1281_C"/>
    <property type="match status" value="1"/>
</dbReference>
<dbReference type="RefSeq" id="WP_118096243.1">
    <property type="nucleotide sequence ID" value="NZ_QRVL01000001.1"/>
</dbReference>
<accession>A0A395V9H2</accession>